<protein>
    <submittedName>
        <fullName evidence="1">Uncharacterized protein</fullName>
    </submittedName>
</protein>
<feature type="non-terminal residue" evidence="1">
    <location>
        <position position="1"/>
    </location>
</feature>
<dbReference type="EMBL" id="CAJNOC010006219">
    <property type="protein sequence ID" value="CAF1072925.1"/>
    <property type="molecule type" value="Genomic_DNA"/>
</dbReference>
<dbReference type="Pfam" id="PF13148">
    <property type="entry name" value="DUF3987"/>
    <property type="match status" value="1"/>
</dbReference>
<organism evidence="1 2">
    <name type="scientific">Brachionus calyciflorus</name>
    <dbReference type="NCBI Taxonomy" id="104777"/>
    <lineage>
        <taxon>Eukaryota</taxon>
        <taxon>Metazoa</taxon>
        <taxon>Spiralia</taxon>
        <taxon>Gnathifera</taxon>
        <taxon>Rotifera</taxon>
        <taxon>Eurotatoria</taxon>
        <taxon>Monogononta</taxon>
        <taxon>Pseudotrocha</taxon>
        <taxon>Ploima</taxon>
        <taxon>Brachionidae</taxon>
        <taxon>Brachionus</taxon>
    </lineage>
</organism>
<dbReference type="AlphaFoldDB" id="A0A814M588"/>
<comment type="caution">
    <text evidence="1">The sequence shown here is derived from an EMBL/GenBank/DDBJ whole genome shotgun (WGS) entry which is preliminary data.</text>
</comment>
<dbReference type="OrthoDB" id="10490678at2759"/>
<accession>A0A814M588</accession>
<sequence length="101" mass="11443">NVVCLYEEALRFLSAFGMYNGNASHDRSVYLEMSGGPDEFTRDITNERLIIDQPRVNISLSGQPSIFIKLVQDELTSKDDGLIHRFLLMGVEQKSFTSENI</sequence>
<reference evidence="1" key="1">
    <citation type="submission" date="2021-02" db="EMBL/GenBank/DDBJ databases">
        <authorList>
            <person name="Nowell W R."/>
        </authorList>
    </citation>
    <scope>NUCLEOTIDE SEQUENCE</scope>
    <source>
        <strain evidence="1">Ploen Becks lab</strain>
    </source>
</reference>
<evidence type="ECO:0000313" key="1">
    <source>
        <dbReference type="EMBL" id="CAF1072925.1"/>
    </source>
</evidence>
<dbReference type="Proteomes" id="UP000663879">
    <property type="component" value="Unassembled WGS sequence"/>
</dbReference>
<evidence type="ECO:0000313" key="2">
    <source>
        <dbReference type="Proteomes" id="UP000663879"/>
    </source>
</evidence>
<name>A0A814M588_9BILA</name>
<keyword evidence="2" id="KW-1185">Reference proteome</keyword>
<proteinExistence type="predicted"/>
<gene>
    <name evidence="1" type="ORF">OXX778_LOCUS19818</name>
</gene>
<dbReference type="InterPro" id="IPR025048">
    <property type="entry name" value="DUF3987"/>
</dbReference>